<gene>
    <name evidence="2" type="ORF">CL6EHI_110660</name>
</gene>
<evidence type="ECO:0000313" key="3">
    <source>
        <dbReference type="Proteomes" id="UP000078387"/>
    </source>
</evidence>
<dbReference type="OMA" id="FVIDIWR"/>
<name>A0A5K1VQD9_ENTHI</name>
<dbReference type="Proteomes" id="UP000078387">
    <property type="component" value="Unassembled WGS sequence"/>
</dbReference>
<dbReference type="GO" id="GO:0006623">
    <property type="term" value="P:protein targeting to vacuole"/>
    <property type="evidence" value="ECO:0007669"/>
    <property type="project" value="InterPro"/>
</dbReference>
<dbReference type="InterPro" id="IPR043972">
    <property type="entry name" value="FUZ/MON1/HPS1_longin_1"/>
</dbReference>
<comment type="caution">
    <text evidence="2">The sequence shown here is derived from an EMBL/GenBank/DDBJ whole genome shotgun (WGS) entry which is preliminary data.</text>
</comment>
<protein>
    <submittedName>
        <fullName evidence="2">Sand family protein</fullName>
    </submittedName>
</protein>
<dbReference type="AlphaFoldDB" id="A0A5K1VQD9"/>
<dbReference type="VEuPathDB" id="AmoebaDB:KM1_106380"/>
<dbReference type="PRINTS" id="PR01546">
    <property type="entry name" value="YEAST73DUF"/>
</dbReference>
<organism evidence="2 3">
    <name type="scientific">Entamoeba histolytica</name>
    <dbReference type="NCBI Taxonomy" id="5759"/>
    <lineage>
        <taxon>Eukaryota</taxon>
        <taxon>Amoebozoa</taxon>
        <taxon>Evosea</taxon>
        <taxon>Archamoebae</taxon>
        <taxon>Mastigamoebida</taxon>
        <taxon>Entamoebidae</taxon>
        <taxon>Entamoeba</taxon>
    </lineage>
</organism>
<dbReference type="Pfam" id="PF19036">
    <property type="entry name" value="Fuz_longin_1"/>
    <property type="match status" value="1"/>
</dbReference>
<dbReference type="VEuPathDB" id="AmoebaDB:EHI7A_060600"/>
<dbReference type="GO" id="GO:0016192">
    <property type="term" value="P:vesicle-mediated transport"/>
    <property type="evidence" value="ECO:0007669"/>
    <property type="project" value="InterPro"/>
</dbReference>
<dbReference type="EMBL" id="BDEQ01000001">
    <property type="protein sequence ID" value="GAT92195.1"/>
    <property type="molecule type" value="Genomic_DNA"/>
</dbReference>
<proteinExistence type="predicted"/>
<accession>A0A5K1VQD9</accession>
<evidence type="ECO:0000313" key="2">
    <source>
        <dbReference type="EMBL" id="GAT92195.1"/>
    </source>
</evidence>
<dbReference type="VEuPathDB" id="AmoebaDB:EHI_110660"/>
<dbReference type="PANTHER" id="PTHR13027">
    <property type="entry name" value="SAND PROTEIN-RELATED"/>
    <property type="match status" value="1"/>
</dbReference>
<dbReference type="VEuPathDB" id="AmoebaDB:EHI8A_063680"/>
<dbReference type="VEuPathDB" id="AmoebaDB:EHI5A_094250"/>
<dbReference type="InterPro" id="IPR004353">
    <property type="entry name" value="Mon1"/>
</dbReference>
<sequence length="406" mass="46650">MEEDQKEKWLRHYEEDPTDPKFHLHKKQCMIFTPAGKPVFSRYGNVLLLSSYCATLTGIISYTNNDPIKEVKIINEALIIFETDSPLWYCIISQTNESCKVLRAQCSIVSHVLHSFIPMPTIKQTLDSSSNYDVRRVISGHYSLLKNALKTANNCIGCSVNCTTIYPLLVEQRRFIEEHIESSVKVIEKQMDKDGIIFVLIFKNEQIVFARGRNNAKLSSRDIITLITHINTMRRVGKKVLQPICLSDFNEDGFVQSYFDFIKKGVTIVAISTLPESIVSLNMLCNDIESYLEDIPLEDVILKNPMIVENKLLALVVTKNHQMYIEGNLTKQMKRDIANAFSRNYTNEFIKSDYYYLLHNRTGDIEFVALSNVFLSKDIQINLTNELLNWSDSVAPSLWLESPPLW</sequence>
<reference evidence="2 3" key="1">
    <citation type="submission" date="2016-05" db="EMBL/GenBank/DDBJ databases">
        <title>First whole genome sequencing of Entamoeba histolytica HM1:IMSS-clone-6.</title>
        <authorList>
            <person name="Mukherjee Avik.K."/>
            <person name="Izumyama S."/>
            <person name="Nakada-Tsukui K."/>
            <person name="Nozaki T."/>
        </authorList>
    </citation>
    <scope>NUCLEOTIDE SEQUENCE [LARGE SCALE GENOMIC DNA]</scope>
    <source>
        <strain evidence="2 3">HM1:IMSS clone 6</strain>
    </source>
</reference>
<feature type="domain" description="FUZ/MON1/HPS1 first Longin" evidence="1">
    <location>
        <begin position="27"/>
        <end position="147"/>
    </location>
</feature>
<dbReference type="PANTHER" id="PTHR13027:SF7">
    <property type="entry name" value="VACUOLAR FUSION PROTEIN MON1 HOMOLOG"/>
    <property type="match status" value="1"/>
</dbReference>
<evidence type="ECO:0000259" key="1">
    <source>
        <dbReference type="Pfam" id="PF19036"/>
    </source>
</evidence>